<comment type="similarity">
    <text evidence="2">Belongs to the membrane fusion protein (MFP) (TC 8.A.1) family.</text>
</comment>
<dbReference type="RefSeq" id="WP_092677284.1">
    <property type="nucleotide sequence ID" value="NZ_FOGC01000010.1"/>
</dbReference>
<comment type="subcellular location">
    <subcellularLocation>
        <location evidence="1">Membrane</location>
        <topology evidence="1">Single-pass membrane protein</topology>
    </subcellularLocation>
</comment>
<evidence type="ECO:0000256" key="5">
    <source>
        <dbReference type="ARBA" id="ARBA00022989"/>
    </source>
</evidence>
<dbReference type="AlphaFoldDB" id="A0A1H9KZI6"/>
<evidence type="ECO:0000313" key="11">
    <source>
        <dbReference type="Proteomes" id="UP000242515"/>
    </source>
</evidence>
<keyword evidence="7" id="KW-0175">Coiled coil</keyword>
<evidence type="ECO:0000256" key="1">
    <source>
        <dbReference type="ARBA" id="ARBA00004167"/>
    </source>
</evidence>
<keyword evidence="11" id="KW-1185">Reference proteome</keyword>
<dbReference type="InterPro" id="IPR050739">
    <property type="entry name" value="MFP"/>
</dbReference>
<evidence type="ECO:0000256" key="8">
    <source>
        <dbReference type="SAM" id="Phobius"/>
    </source>
</evidence>
<evidence type="ECO:0000313" key="10">
    <source>
        <dbReference type="EMBL" id="SER04468.1"/>
    </source>
</evidence>
<evidence type="ECO:0000259" key="9">
    <source>
        <dbReference type="Pfam" id="PF26002"/>
    </source>
</evidence>
<reference evidence="11" key="1">
    <citation type="submission" date="2016-10" db="EMBL/GenBank/DDBJ databases">
        <authorList>
            <person name="Varghese N."/>
            <person name="Submissions S."/>
        </authorList>
    </citation>
    <scope>NUCLEOTIDE SEQUENCE [LARGE SCALE GENOMIC DNA]</scope>
    <source>
        <strain evidence="11">8N4</strain>
    </source>
</reference>
<dbReference type="STRING" id="988801.SAMN05216522_110103"/>
<evidence type="ECO:0000256" key="2">
    <source>
        <dbReference type="ARBA" id="ARBA00009477"/>
    </source>
</evidence>
<dbReference type="GO" id="GO:0055085">
    <property type="term" value="P:transmembrane transport"/>
    <property type="evidence" value="ECO:0007669"/>
    <property type="project" value="InterPro"/>
</dbReference>
<dbReference type="PANTHER" id="PTHR30386">
    <property type="entry name" value="MEMBRANE FUSION SUBUNIT OF EMRAB-TOLC MULTIDRUG EFFLUX PUMP"/>
    <property type="match status" value="1"/>
</dbReference>
<dbReference type="Gene3D" id="2.40.30.170">
    <property type="match status" value="1"/>
</dbReference>
<feature type="domain" description="AprE-like beta-barrel" evidence="9">
    <location>
        <begin position="309"/>
        <end position="402"/>
    </location>
</feature>
<dbReference type="Proteomes" id="UP000242515">
    <property type="component" value="Unassembled WGS sequence"/>
</dbReference>
<feature type="transmembrane region" description="Helical" evidence="8">
    <location>
        <begin position="29"/>
        <end position="50"/>
    </location>
</feature>
<evidence type="ECO:0000256" key="3">
    <source>
        <dbReference type="ARBA" id="ARBA00022448"/>
    </source>
</evidence>
<dbReference type="InterPro" id="IPR006144">
    <property type="entry name" value="Secretion_HlyD_CS"/>
</dbReference>
<accession>A0A1H9KZI6</accession>
<keyword evidence="3" id="KW-0813">Transport</keyword>
<evidence type="ECO:0000256" key="6">
    <source>
        <dbReference type="ARBA" id="ARBA00023136"/>
    </source>
</evidence>
<organism evidence="10 11">
    <name type="scientific">Rosenbergiella nectarea</name>
    <dbReference type="NCBI Taxonomy" id="988801"/>
    <lineage>
        <taxon>Bacteria</taxon>
        <taxon>Pseudomonadati</taxon>
        <taxon>Pseudomonadota</taxon>
        <taxon>Gammaproteobacteria</taxon>
        <taxon>Enterobacterales</taxon>
        <taxon>Erwiniaceae</taxon>
        <taxon>Rosenbergiella</taxon>
    </lineage>
</organism>
<protein>
    <submittedName>
        <fullName evidence="10">Membrane fusion protein</fullName>
    </submittedName>
</protein>
<feature type="coiled-coil region" evidence="7">
    <location>
        <begin position="135"/>
        <end position="162"/>
    </location>
</feature>
<dbReference type="PROSITE" id="PS00543">
    <property type="entry name" value="HLYD_FAMILY"/>
    <property type="match status" value="1"/>
</dbReference>
<keyword evidence="4 8" id="KW-0812">Transmembrane</keyword>
<dbReference type="GO" id="GO:0009306">
    <property type="term" value="P:protein secretion"/>
    <property type="evidence" value="ECO:0007669"/>
    <property type="project" value="InterPro"/>
</dbReference>
<sequence>MKDNELFRKEALYHQRHHWLGKALLLRGIPLWVVVTCTITFITITFVALIKGEYTRRVNVKGEIFSQQQTVTILAPQQGRIAKNYREIGETVKKGMPIYALDISRDTQSGNLSENSKASINQQILLTNNIINKLKENKRINIEKLTQQLVEYKKSYDNTKLLVGNSLHGLKDMKESMKNYDEYLKRGLISKEQSYNQRYLFYQQQSSWQSMNSQLIQENLQIINLESEITSTSADFDNRISEYELKLSEFNRMLAEVDANDRLIITSPVAGKIENLAFTEGQMFSLGDSLAQILPGEQQHYQLMLWLPNHSVPFVRPGDKVNIRYDAYPYQKFGQFSGEITSLSRVPATDSEMMSYKGSSPVTAQQSKEAYYKTIVTLSDQVLNFEDRRLPIGNGMSAEVTLFLEKRPLYQWILSPYYDIKRSLGGPVNG</sequence>
<dbReference type="Pfam" id="PF26002">
    <property type="entry name" value="Beta-barrel_AprE"/>
    <property type="match status" value="1"/>
</dbReference>
<proteinExistence type="inferred from homology"/>
<dbReference type="EMBL" id="FOGC01000010">
    <property type="protein sequence ID" value="SER04468.1"/>
    <property type="molecule type" value="Genomic_DNA"/>
</dbReference>
<dbReference type="PRINTS" id="PR01490">
    <property type="entry name" value="RTXTOXIND"/>
</dbReference>
<evidence type="ECO:0000256" key="4">
    <source>
        <dbReference type="ARBA" id="ARBA00022692"/>
    </source>
</evidence>
<dbReference type="Gene3D" id="2.40.50.100">
    <property type="match status" value="1"/>
</dbReference>
<dbReference type="GO" id="GO:0016020">
    <property type="term" value="C:membrane"/>
    <property type="evidence" value="ECO:0007669"/>
    <property type="project" value="UniProtKB-SubCell"/>
</dbReference>
<gene>
    <name evidence="10" type="ORF">SAMN05216522_110103</name>
</gene>
<keyword evidence="6 8" id="KW-0472">Membrane</keyword>
<keyword evidence="5 8" id="KW-1133">Transmembrane helix</keyword>
<dbReference type="InterPro" id="IPR058982">
    <property type="entry name" value="Beta-barrel_AprE"/>
</dbReference>
<name>A0A1H9KZI6_9GAMM</name>
<dbReference type="PANTHER" id="PTHR30386:SF28">
    <property type="entry name" value="EXPORTED PROTEIN"/>
    <property type="match status" value="1"/>
</dbReference>
<evidence type="ECO:0000256" key="7">
    <source>
        <dbReference type="SAM" id="Coils"/>
    </source>
</evidence>
<dbReference type="OrthoDB" id="9775513at2"/>